<comment type="caution">
    <text evidence="2">The sequence shown here is derived from an EMBL/GenBank/DDBJ whole genome shotgun (WGS) entry which is preliminary data.</text>
</comment>
<gene>
    <name evidence="2" type="ORF">ACFOX3_05050</name>
</gene>
<proteinExistence type="predicted"/>
<evidence type="ECO:0000313" key="2">
    <source>
        <dbReference type="EMBL" id="MFC4361659.1"/>
    </source>
</evidence>
<feature type="chain" id="PRO_5046124109" evidence="1">
    <location>
        <begin position="28"/>
        <end position="431"/>
    </location>
</feature>
<keyword evidence="1" id="KW-0732">Signal</keyword>
<reference evidence="3" key="1">
    <citation type="journal article" date="2019" name="Int. J. Syst. Evol. Microbiol.">
        <title>The Global Catalogue of Microorganisms (GCM) 10K type strain sequencing project: providing services to taxonomists for standard genome sequencing and annotation.</title>
        <authorList>
            <consortium name="The Broad Institute Genomics Platform"/>
            <consortium name="The Broad Institute Genome Sequencing Center for Infectious Disease"/>
            <person name="Wu L."/>
            <person name="Ma J."/>
        </authorList>
    </citation>
    <scope>NUCLEOTIDE SEQUENCE [LARGE SCALE GENOMIC DNA]</scope>
    <source>
        <strain evidence="3">CECT 8570</strain>
    </source>
</reference>
<protein>
    <submittedName>
        <fullName evidence="2">DUF4861 family protein</fullName>
    </submittedName>
</protein>
<dbReference type="Proteomes" id="UP001595840">
    <property type="component" value="Unassembled WGS sequence"/>
</dbReference>
<evidence type="ECO:0000256" key="1">
    <source>
        <dbReference type="SAM" id="SignalP"/>
    </source>
</evidence>
<name>A0ABV8V3N1_9GAMM</name>
<dbReference type="RefSeq" id="WP_290259400.1">
    <property type="nucleotide sequence ID" value="NZ_JAUFQG010000004.1"/>
</dbReference>
<feature type="signal peptide" evidence="1">
    <location>
        <begin position="1"/>
        <end position="27"/>
    </location>
</feature>
<evidence type="ECO:0000313" key="3">
    <source>
        <dbReference type="Proteomes" id="UP001595840"/>
    </source>
</evidence>
<dbReference type="EMBL" id="JBHSCX010000003">
    <property type="protein sequence ID" value="MFC4361659.1"/>
    <property type="molecule type" value="Genomic_DNA"/>
</dbReference>
<dbReference type="InterPro" id="IPR032342">
    <property type="entry name" value="DUF4861"/>
</dbReference>
<sequence>MAKPFRPALRPSALALTLLLSAPAALANPSDVWHTLSFEAHNPLAQARNQALVCIDLKQIEGLDASKALPNIKAGQQWLKVGLFDCDGDQLSDSLAVHLDFAAKETQQLTVYWPSNGRAQAAANTPRKTQAELAMRVDGVANAEGQLQGGHYLALDALTLPSQHTIGDKLFKYEGLGWESSKVAYRWYFDNRSAIDIFGKQTPELVLDQIGQDHTDYHSLSHWGMDVLKVGPSLGLGGVASWSAQAGVNGVNRFGQAQAQILSAGDAAGVKLDYQHWQTQDGAVNLSAELWIQPNSTLTRVSSKSSADLSHWATGIVRHGLNTLSAKNTKGLWRYMATWGKQSLADDNLGMAIFYRAADLKKLTEDDYNHLAIFNGGATSLYYLAAYWRQSGIDSEANFQAELEAALARLNNPIAVKKLPAQSSTQPAKKP</sequence>
<organism evidence="2 3">
    <name type="scientific">Simiduia curdlanivorans</name>
    <dbReference type="NCBI Taxonomy" id="1492769"/>
    <lineage>
        <taxon>Bacteria</taxon>
        <taxon>Pseudomonadati</taxon>
        <taxon>Pseudomonadota</taxon>
        <taxon>Gammaproteobacteria</taxon>
        <taxon>Cellvibrionales</taxon>
        <taxon>Cellvibrionaceae</taxon>
        <taxon>Simiduia</taxon>
    </lineage>
</organism>
<accession>A0ABV8V3N1</accession>
<keyword evidence="3" id="KW-1185">Reference proteome</keyword>
<dbReference type="Pfam" id="PF16153">
    <property type="entry name" value="DUF4861"/>
    <property type="match status" value="1"/>
</dbReference>